<sequence length="59" mass="6955">MCLEGQARIFQDQRRFLFVFDRQRIFCQVRFMLCPVCVNVYGTLFVSTGSFERVSPGVR</sequence>
<dbReference type="EMBL" id="HACG01000109">
    <property type="protein sequence ID" value="CEK46974.1"/>
    <property type="molecule type" value="Transcribed_RNA"/>
</dbReference>
<reference evidence="1" key="1">
    <citation type="submission" date="2014-12" db="EMBL/GenBank/DDBJ databases">
        <title>Insight into the proteome of Arion vulgaris.</title>
        <authorList>
            <person name="Aradska J."/>
            <person name="Bulat T."/>
            <person name="Smidak R."/>
            <person name="Sarate P."/>
            <person name="Gangsoo J."/>
            <person name="Sialana F."/>
            <person name="Bilban M."/>
            <person name="Lubec G."/>
        </authorList>
    </citation>
    <scope>NUCLEOTIDE SEQUENCE</scope>
    <source>
        <tissue evidence="1">Skin</tissue>
    </source>
</reference>
<proteinExistence type="predicted"/>
<dbReference type="AlphaFoldDB" id="A0A0B6XSY3"/>
<feature type="non-terminal residue" evidence="1">
    <location>
        <position position="59"/>
    </location>
</feature>
<accession>A0A0B6XSY3</accession>
<organism evidence="1">
    <name type="scientific">Arion vulgaris</name>
    <dbReference type="NCBI Taxonomy" id="1028688"/>
    <lineage>
        <taxon>Eukaryota</taxon>
        <taxon>Metazoa</taxon>
        <taxon>Spiralia</taxon>
        <taxon>Lophotrochozoa</taxon>
        <taxon>Mollusca</taxon>
        <taxon>Gastropoda</taxon>
        <taxon>Heterobranchia</taxon>
        <taxon>Euthyneura</taxon>
        <taxon>Panpulmonata</taxon>
        <taxon>Eupulmonata</taxon>
        <taxon>Stylommatophora</taxon>
        <taxon>Helicina</taxon>
        <taxon>Arionoidea</taxon>
        <taxon>Arionidae</taxon>
        <taxon>Arion</taxon>
    </lineage>
</organism>
<evidence type="ECO:0000313" key="1">
    <source>
        <dbReference type="EMBL" id="CEK46974.1"/>
    </source>
</evidence>
<protein>
    <submittedName>
        <fullName evidence="1">Uncharacterized protein</fullName>
    </submittedName>
</protein>
<gene>
    <name evidence="1" type="primary">ORF265</name>
</gene>
<name>A0A0B6XSY3_9EUPU</name>